<sequence length="206" mass="23226">MGNNSSKPETHSWASRAQRYVWSFPSRHKLPIGYPRHPGICDTKHRPRPPPPPPVTKPKPKPNANSTLILPFPPTQSDASRAQTLELSIQARVADELKKLAEKEVASLRAAQETISAEASSPGGTTPDLKGPSRFAVSKEVEALRAKLEERRNVKQVPEAVQDARSEVVRCLRENDRRPLDCWQEVERFKEEVKEMERGWVEKVIS</sequence>
<dbReference type="InterPro" id="IPR012471">
    <property type="entry name" value="DUF1690"/>
</dbReference>
<proteinExistence type="predicted"/>
<comment type="caution">
    <text evidence="2">The sequence shown here is derived from an EMBL/GenBank/DDBJ whole genome shotgun (WGS) entry which is preliminary data.</text>
</comment>
<dbReference type="Proteomes" id="UP001201980">
    <property type="component" value="Unassembled WGS sequence"/>
</dbReference>
<organism evidence="2 3">
    <name type="scientific">Zalerion maritima</name>
    <dbReference type="NCBI Taxonomy" id="339359"/>
    <lineage>
        <taxon>Eukaryota</taxon>
        <taxon>Fungi</taxon>
        <taxon>Dikarya</taxon>
        <taxon>Ascomycota</taxon>
        <taxon>Pezizomycotina</taxon>
        <taxon>Sordariomycetes</taxon>
        <taxon>Lulworthiomycetidae</taxon>
        <taxon>Lulworthiales</taxon>
        <taxon>Lulworthiaceae</taxon>
        <taxon>Zalerion</taxon>
    </lineage>
</organism>
<feature type="region of interest" description="Disordered" evidence="1">
    <location>
        <begin position="28"/>
        <end position="81"/>
    </location>
</feature>
<evidence type="ECO:0008006" key="4">
    <source>
        <dbReference type="Google" id="ProtNLM"/>
    </source>
</evidence>
<gene>
    <name evidence="2" type="ORF">MKZ38_003484</name>
</gene>
<dbReference type="Pfam" id="PF07956">
    <property type="entry name" value="DUF1690"/>
    <property type="match status" value="1"/>
</dbReference>
<feature type="compositionally biased region" description="Polar residues" evidence="1">
    <location>
        <begin position="113"/>
        <end position="124"/>
    </location>
</feature>
<reference evidence="2" key="1">
    <citation type="submission" date="2022-07" db="EMBL/GenBank/DDBJ databases">
        <title>Draft genome sequence of Zalerion maritima ATCC 34329, a (micro)plastics degrading marine fungus.</title>
        <authorList>
            <person name="Paco A."/>
            <person name="Goncalves M.F.M."/>
            <person name="Rocha-Santos T.A.P."/>
            <person name="Alves A."/>
        </authorList>
    </citation>
    <scope>NUCLEOTIDE SEQUENCE</scope>
    <source>
        <strain evidence="2">ATCC 34329</strain>
    </source>
</reference>
<evidence type="ECO:0000313" key="2">
    <source>
        <dbReference type="EMBL" id="KAJ2906001.1"/>
    </source>
</evidence>
<keyword evidence="3" id="KW-1185">Reference proteome</keyword>
<dbReference type="AlphaFoldDB" id="A0AAD5RWQ9"/>
<accession>A0AAD5RWQ9</accession>
<dbReference type="EMBL" id="JAKWBI020000020">
    <property type="protein sequence ID" value="KAJ2906001.1"/>
    <property type="molecule type" value="Genomic_DNA"/>
</dbReference>
<evidence type="ECO:0000256" key="1">
    <source>
        <dbReference type="SAM" id="MobiDB-lite"/>
    </source>
</evidence>
<evidence type="ECO:0000313" key="3">
    <source>
        <dbReference type="Proteomes" id="UP001201980"/>
    </source>
</evidence>
<name>A0AAD5RWQ9_9PEZI</name>
<feature type="region of interest" description="Disordered" evidence="1">
    <location>
        <begin position="109"/>
        <end position="136"/>
    </location>
</feature>
<protein>
    <recommendedName>
        <fullName evidence="4">DUF1690 domain-containing protein</fullName>
    </recommendedName>
</protein>